<evidence type="ECO:0000313" key="8">
    <source>
        <dbReference type="EMBL" id="KAG2187742.1"/>
    </source>
</evidence>
<dbReference type="Pfam" id="PF20667">
    <property type="entry name" value="Sec10_N"/>
    <property type="match status" value="1"/>
</dbReference>
<evidence type="ECO:0000259" key="7">
    <source>
        <dbReference type="Pfam" id="PF20667"/>
    </source>
</evidence>
<protein>
    <recommendedName>
        <fullName evidence="10">Exocyst complex component Sec10</fullName>
    </recommendedName>
</protein>
<evidence type="ECO:0000259" key="6">
    <source>
        <dbReference type="Pfam" id="PF07393"/>
    </source>
</evidence>
<feature type="domain" description="Exocyst complex component Sec10-like alpha-helical bundle" evidence="6">
    <location>
        <begin position="180"/>
        <end position="810"/>
    </location>
</feature>
<sequence>MAGVNRAPRLFDLDPRIQRLLTLDTFKGDASSTDFIEEISAGLIEQTKEYSGKAMDVKSFIRTFENVFDKLAELRIQVQEQCEDLENACYKAETQHRKNVNDLAGSFDNVYRSYDTLESRVNEVGKTAIRIGEQLETLDRQRSRTSESRDILDYFMDFENGGSARLDDLRFNAGEEGQLKAAVILRRVNAIIKEVDMDSKTRGTIEKVCEEFERDMLEDFNRAVHDGDPRAMEHSAKVLFEFNGGTSCIQTYVNQHEFFISNRRMIEMSQIDILADYQQDISDPFISPPEVDTSLVKLYDEVRITARREAEIIIAVFPNPVIVMQVFLQRVFAQSIQNLVEQLLEQGENISHLAFLRTLASTHAETVRLVENLKSFCDNEMKLASSKDSSPNWNSSQSLSASIDRCMEDLFVPYTEGDRYMKREQQALYEIFGSIISSFLRTMQLRKKTTTKGQSKLTRALNQIANSTSSYNLAPAGSAGSNISSQRDSFDTTVLNGNSSVESSISSNKNNDGGGMGLIPMDQILKMLQVHAESVTRGVELTDPQERPQRISALFELLMDFIGSKYLDIAMDTLHEEIDTRAEPELRSFAVVKTVKDIIHLLQEHFEICILPLIAASTAVHRQTVARKNEFMTELESKANSLLQKEVDAITNWLSSSLSKQKRNDFRPKEEEVFMTLTTQPCTQCVDFVKRVQAAVSNAFTGKNRESILTEIGSVFHSILLEHFKKFYVSPAGGLLVTKDIAKYQEIFSSFGIPALNDRFEMLRQLGNIFVVKPEILPSILSKDFLARIDPKALHPYLRMREDFKSAKIDHLLGMTDNPTRPSAMTSDGSRSQRLSMYVSDHNVMKQMMNSHSKADFLAAFNM</sequence>
<dbReference type="OrthoDB" id="125856at2759"/>
<keyword evidence="3" id="KW-0268">Exocytosis</keyword>
<evidence type="ECO:0000256" key="2">
    <source>
        <dbReference type="ARBA" id="ARBA00022448"/>
    </source>
</evidence>
<dbReference type="EMBL" id="JAEPRA010000003">
    <property type="protein sequence ID" value="KAG2187742.1"/>
    <property type="molecule type" value="Genomic_DNA"/>
</dbReference>
<keyword evidence="4 5" id="KW-0175">Coiled coil</keyword>
<dbReference type="GO" id="GO:0006893">
    <property type="term" value="P:Golgi to plasma membrane transport"/>
    <property type="evidence" value="ECO:0007669"/>
    <property type="project" value="TreeGrafter"/>
</dbReference>
<comment type="caution">
    <text evidence="8">The sequence shown here is derived from an EMBL/GenBank/DDBJ whole genome shotgun (WGS) entry which is preliminary data.</text>
</comment>
<dbReference type="PANTHER" id="PTHR12100">
    <property type="entry name" value="SEC10"/>
    <property type="match status" value="1"/>
</dbReference>
<dbReference type="Pfam" id="PF07393">
    <property type="entry name" value="Sec10_HB"/>
    <property type="match status" value="1"/>
</dbReference>
<dbReference type="InterPro" id="IPR009976">
    <property type="entry name" value="Sec10-like"/>
</dbReference>
<evidence type="ECO:0000256" key="1">
    <source>
        <dbReference type="ARBA" id="ARBA00006572"/>
    </source>
</evidence>
<proteinExistence type="inferred from homology"/>
<comment type="similarity">
    <text evidence="1">Belongs to the SEC10 family.</text>
</comment>
<dbReference type="GO" id="GO:0000145">
    <property type="term" value="C:exocyst"/>
    <property type="evidence" value="ECO:0007669"/>
    <property type="project" value="TreeGrafter"/>
</dbReference>
<name>A0A8H7Q828_9FUNG</name>
<evidence type="ECO:0000313" key="9">
    <source>
        <dbReference type="Proteomes" id="UP000612746"/>
    </source>
</evidence>
<organism evidence="8 9">
    <name type="scientific">Umbelopsis vinacea</name>
    <dbReference type="NCBI Taxonomy" id="44442"/>
    <lineage>
        <taxon>Eukaryota</taxon>
        <taxon>Fungi</taxon>
        <taxon>Fungi incertae sedis</taxon>
        <taxon>Mucoromycota</taxon>
        <taxon>Mucoromycotina</taxon>
        <taxon>Umbelopsidomycetes</taxon>
        <taxon>Umbelopsidales</taxon>
        <taxon>Umbelopsidaceae</taxon>
        <taxon>Umbelopsis</taxon>
    </lineage>
</organism>
<keyword evidence="2" id="KW-0813">Transport</keyword>
<evidence type="ECO:0008006" key="10">
    <source>
        <dbReference type="Google" id="ProtNLM"/>
    </source>
</evidence>
<feature type="domain" description="Exocyst complex component Sec10 N-terminal" evidence="7">
    <location>
        <begin position="58"/>
        <end position="169"/>
    </location>
</feature>
<dbReference type="InterPro" id="IPR048625">
    <property type="entry name" value="Sec10_N"/>
</dbReference>
<feature type="coiled-coil region" evidence="5">
    <location>
        <begin position="68"/>
        <end position="95"/>
    </location>
</feature>
<dbReference type="Proteomes" id="UP000612746">
    <property type="component" value="Unassembled WGS sequence"/>
</dbReference>
<dbReference type="GO" id="GO:0006887">
    <property type="term" value="P:exocytosis"/>
    <property type="evidence" value="ECO:0007669"/>
    <property type="project" value="UniProtKB-KW"/>
</dbReference>
<dbReference type="PANTHER" id="PTHR12100:SF0">
    <property type="entry name" value="EXOCYST COMPLEX COMPONENT 5"/>
    <property type="match status" value="1"/>
</dbReference>
<reference evidence="8" key="1">
    <citation type="submission" date="2020-12" db="EMBL/GenBank/DDBJ databases">
        <title>Metabolic potential, ecology and presence of endohyphal bacteria is reflected in genomic diversity of Mucoromycotina.</title>
        <authorList>
            <person name="Muszewska A."/>
            <person name="Okrasinska A."/>
            <person name="Steczkiewicz K."/>
            <person name="Drgas O."/>
            <person name="Orlowska M."/>
            <person name="Perlinska-Lenart U."/>
            <person name="Aleksandrzak-Piekarczyk T."/>
            <person name="Szatraj K."/>
            <person name="Zielenkiewicz U."/>
            <person name="Pilsyk S."/>
            <person name="Malc E."/>
            <person name="Mieczkowski P."/>
            <person name="Kruszewska J.S."/>
            <person name="Biernat P."/>
            <person name="Pawlowska J."/>
        </authorList>
    </citation>
    <scope>NUCLEOTIDE SEQUENCE</scope>
    <source>
        <strain evidence="8">WA0000051536</strain>
    </source>
</reference>
<evidence type="ECO:0000256" key="4">
    <source>
        <dbReference type="ARBA" id="ARBA00023054"/>
    </source>
</evidence>
<dbReference type="InterPro" id="IPR048627">
    <property type="entry name" value="Sec10_HB"/>
</dbReference>
<gene>
    <name evidence="8" type="ORF">INT44_005432</name>
</gene>
<accession>A0A8H7Q828</accession>
<evidence type="ECO:0000256" key="3">
    <source>
        <dbReference type="ARBA" id="ARBA00022483"/>
    </source>
</evidence>
<dbReference type="AlphaFoldDB" id="A0A8H7Q828"/>
<evidence type="ECO:0000256" key="5">
    <source>
        <dbReference type="SAM" id="Coils"/>
    </source>
</evidence>
<keyword evidence="9" id="KW-1185">Reference proteome</keyword>